<feature type="transmembrane region" description="Helical" evidence="7">
    <location>
        <begin position="168"/>
        <end position="185"/>
    </location>
</feature>
<evidence type="ECO:0000256" key="3">
    <source>
        <dbReference type="ARBA" id="ARBA00022475"/>
    </source>
</evidence>
<gene>
    <name evidence="8" type="ORF">EXY26_03665</name>
</gene>
<dbReference type="RefSeq" id="WP_134779433.1">
    <property type="nucleotide sequence ID" value="NZ_SPDS01000001.1"/>
</dbReference>
<accession>A0A4Y8TWG1</accession>
<dbReference type="AlphaFoldDB" id="A0A4Y8TWG1"/>
<feature type="transmembrane region" description="Helical" evidence="7">
    <location>
        <begin position="95"/>
        <end position="119"/>
    </location>
</feature>
<reference evidence="8 9" key="1">
    <citation type="submission" date="2019-03" db="EMBL/GenBank/DDBJ databases">
        <title>Glutamicibacter sp. LJH19 genome.</title>
        <authorList>
            <person name="Sinai Borker S."/>
            <person name="Kumar R."/>
        </authorList>
    </citation>
    <scope>NUCLEOTIDE SEQUENCE [LARGE SCALE GENOMIC DNA]</scope>
    <source>
        <strain evidence="8 9">LJH19</strain>
    </source>
</reference>
<sequence>MQGVLQGFSVVLILIGIGLLTSIALPRKRAAIAQGLTPLIFYITNPALMFTLLASTDLRAVVGVFTPIALLVAVVTGAAYALVSRLVFKTPAHRLPAAAMSTSYVNAGNIGVPLALYAVGSTSPVVSVLIAQLLIIAPVYLCMFAMLSRAKSGATDRSHGAKMILKSIANPVTIATFLGAVFSFFDLELPEVIHAPVQMIGDASIPLLLMSFGMALYGQRPFSDKDLRGEIYLATAFKVFFMPLIAWLAARFVFGLSGIELLGVVIMAALPTAQNVLLFAQQFKLPVAVPREVVLASTLLTFPSVLVIAFLLS</sequence>
<evidence type="ECO:0000256" key="1">
    <source>
        <dbReference type="ARBA" id="ARBA00004141"/>
    </source>
</evidence>
<evidence type="ECO:0000313" key="9">
    <source>
        <dbReference type="Proteomes" id="UP000297638"/>
    </source>
</evidence>
<dbReference type="Proteomes" id="UP000297638">
    <property type="component" value="Unassembled WGS sequence"/>
</dbReference>
<organism evidence="8 9">
    <name type="scientific">Glutamicibacter arilaitensis</name>
    <dbReference type="NCBI Taxonomy" id="256701"/>
    <lineage>
        <taxon>Bacteria</taxon>
        <taxon>Bacillati</taxon>
        <taxon>Actinomycetota</taxon>
        <taxon>Actinomycetes</taxon>
        <taxon>Micrococcales</taxon>
        <taxon>Micrococcaceae</taxon>
        <taxon>Glutamicibacter</taxon>
    </lineage>
</organism>
<evidence type="ECO:0000313" key="8">
    <source>
        <dbReference type="EMBL" id="TFH56168.1"/>
    </source>
</evidence>
<evidence type="ECO:0000256" key="5">
    <source>
        <dbReference type="ARBA" id="ARBA00022989"/>
    </source>
</evidence>
<dbReference type="InterPro" id="IPR004776">
    <property type="entry name" value="Mem_transp_PIN-like"/>
</dbReference>
<feature type="transmembrane region" description="Helical" evidence="7">
    <location>
        <begin position="125"/>
        <end position="147"/>
    </location>
</feature>
<evidence type="ECO:0000256" key="4">
    <source>
        <dbReference type="ARBA" id="ARBA00022692"/>
    </source>
</evidence>
<dbReference type="PANTHER" id="PTHR36838">
    <property type="entry name" value="AUXIN EFFLUX CARRIER FAMILY PROTEIN"/>
    <property type="match status" value="1"/>
</dbReference>
<name>A0A4Y8TWG1_9MICC</name>
<keyword evidence="2" id="KW-0813">Transport</keyword>
<keyword evidence="3" id="KW-1003">Cell membrane</keyword>
<evidence type="ECO:0000256" key="6">
    <source>
        <dbReference type="ARBA" id="ARBA00023136"/>
    </source>
</evidence>
<comment type="caution">
    <text evidence="8">The sequence shown here is derived from an EMBL/GenBank/DDBJ whole genome shotgun (WGS) entry which is preliminary data.</text>
</comment>
<keyword evidence="4 7" id="KW-0812">Transmembrane</keyword>
<keyword evidence="6 7" id="KW-0472">Membrane</keyword>
<evidence type="ECO:0000256" key="7">
    <source>
        <dbReference type="SAM" id="Phobius"/>
    </source>
</evidence>
<feature type="transmembrane region" description="Helical" evidence="7">
    <location>
        <begin position="197"/>
        <end position="217"/>
    </location>
</feature>
<feature type="transmembrane region" description="Helical" evidence="7">
    <location>
        <begin position="261"/>
        <end position="280"/>
    </location>
</feature>
<proteinExistence type="predicted"/>
<keyword evidence="5 7" id="KW-1133">Transmembrane helix</keyword>
<feature type="transmembrane region" description="Helical" evidence="7">
    <location>
        <begin position="60"/>
        <end position="83"/>
    </location>
</feature>
<dbReference type="GO" id="GO:0055085">
    <property type="term" value="P:transmembrane transport"/>
    <property type="evidence" value="ECO:0007669"/>
    <property type="project" value="InterPro"/>
</dbReference>
<feature type="transmembrane region" description="Helical" evidence="7">
    <location>
        <begin position="229"/>
        <end position="249"/>
    </location>
</feature>
<evidence type="ECO:0000256" key="2">
    <source>
        <dbReference type="ARBA" id="ARBA00022448"/>
    </source>
</evidence>
<comment type="subcellular location">
    <subcellularLocation>
        <location evidence="1">Membrane</location>
        <topology evidence="1">Multi-pass membrane protein</topology>
    </subcellularLocation>
</comment>
<dbReference type="GO" id="GO:0016020">
    <property type="term" value="C:membrane"/>
    <property type="evidence" value="ECO:0007669"/>
    <property type="project" value="UniProtKB-SubCell"/>
</dbReference>
<dbReference type="EMBL" id="SPDS01000001">
    <property type="protein sequence ID" value="TFH56168.1"/>
    <property type="molecule type" value="Genomic_DNA"/>
</dbReference>
<dbReference type="Pfam" id="PF03547">
    <property type="entry name" value="Mem_trans"/>
    <property type="match status" value="1"/>
</dbReference>
<feature type="transmembrane region" description="Helical" evidence="7">
    <location>
        <begin position="32"/>
        <end position="54"/>
    </location>
</feature>
<feature type="transmembrane region" description="Helical" evidence="7">
    <location>
        <begin position="6"/>
        <end position="25"/>
    </location>
</feature>
<protein>
    <submittedName>
        <fullName evidence="8">AEC family transporter</fullName>
    </submittedName>
</protein>
<dbReference type="PANTHER" id="PTHR36838:SF3">
    <property type="entry name" value="TRANSPORTER AUXIN EFFLUX CARRIER EC FAMILY"/>
    <property type="match status" value="1"/>
</dbReference>
<feature type="transmembrane region" description="Helical" evidence="7">
    <location>
        <begin position="292"/>
        <end position="312"/>
    </location>
</feature>